<proteinExistence type="predicted"/>
<comment type="caution">
    <text evidence="2">The sequence shown here is derived from an EMBL/GenBank/DDBJ whole genome shotgun (WGS) entry which is preliminary data.</text>
</comment>
<gene>
    <name evidence="2" type="ORF">G6F50_014816</name>
</gene>
<evidence type="ECO:0000313" key="2">
    <source>
        <dbReference type="EMBL" id="KAG1537673.1"/>
    </source>
</evidence>
<accession>A0A9P7C6K6</accession>
<dbReference type="AlphaFoldDB" id="A0A9P7C6K6"/>
<reference evidence="2 3" key="1">
    <citation type="journal article" date="2020" name="Microb. Genom.">
        <title>Genetic diversity of clinical and environmental Mucorales isolates obtained from an investigation of mucormycosis cases among solid organ transplant recipients.</title>
        <authorList>
            <person name="Nguyen M.H."/>
            <person name="Kaul D."/>
            <person name="Muto C."/>
            <person name="Cheng S.J."/>
            <person name="Richter R.A."/>
            <person name="Bruno V.M."/>
            <person name="Liu G."/>
            <person name="Beyhan S."/>
            <person name="Sundermann A.J."/>
            <person name="Mounaud S."/>
            <person name="Pasculle A.W."/>
            <person name="Nierman W.C."/>
            <person name="Driscoll E."/>
            <person name="Cumbie R."/>
            <person name="Clancy C.J."/>
            <person name="Dupont C.L."/>
        </authorList>
    </citation>
    <scope>NUCLEOTIDE SEQUENCE [LARGE SCALE GENOMIC DNA]</scope>
    <source>
        <strain evidence="2 3">GL24</strain>
    </source>
</reference>
<evidence type="ECO:0000313" key="3">
    <source>
        <dbReference type="Proteomes" id="UP000740926"/>
    </source>
</evidence>
<dbReference type="EMBL" id="JAANIU010007477">
    <property type="protein sequence ID" value="KAG1537673.1"/>
    <property type="molecule type" value="Genomic_DNA"/>
</dbReference>
<protein>
    <submittedName>
        <fullName evidence="2">Uncharacterized protein</fullName>
    </submittedName>
</protein>
<dbReference type="Proteomes" id="UP000740926">
    <property type="component" value="Unassembled WGS sequence"/>
</dbReference>
<organism evidence="2 3">
    <name type="scientific">Rhizopus delemar</name>
    <dbReference type="NCBI Taxonomy" id="936053"/>
    <lineage>
        <taxon>Eukaryota</taxon>
        <taxon>Fungi</taxon>
        <taxon>Fungi incertae sedis</taxon>
        <taxon>Mucoromycota</taxon>
        <taxon>Mucoromycotina</taxon>
        <taxon>Mucoromycetes</taxon>
        <taxon>Mucorales</taxon>
        <taxon>Mucorineae</taxon>
        <taxon>Rhizopodaceae</taxon>
        <taxon>Rhizopus</taxon>
    </lineage>
</organism>
<sequence>MASTSAPAIRLSGRRELVPETNRKSPARLMWGYLPRGVALPATTVALTLDWVILRSFVDWRMAAAFTADAGQSAAAERRAQVAQEPRIDPADAHVQRRAQAMGRAGVAGPYGRGQAHGPKISCWMTADDSGRPVHTVGWIQAPAASPSGMSGTPPPATTGAPSSRARA</sequence>
<evidence type="ECO:0000256" key="1">
    <source>
        <dbReference type="SAM" id="MobiDB-lite"/>
    </source>
</evidence>
<feature type="region of interest" description="Disordered" evidence="1">
    <location>
        <begin position="142"/>
        <end position="168"/>
    </location>
</feature>
<keyword evidence="3" id="KW-1185">Reference proteome</keyword>
<name>A0A9P7C6K6_9FUNG</name>